<comment type="caution">
    <text evidence="2">The sequence shown here is derived from an EMBL/GenBank/DDBJ whole genome shotgun (WGS) entry which is preliminary data.</text>
</comment>
<evidence type="ECO:0000313" key="3">
    <source>
        <dbReference type="Proteomes" id="UP000050509"/>
    </source>
</evidence>
<dbReference type="SMART" id="SM00710">
    <property type="entry name" value="PbH1"/>
    <property type="match status" value="13"/>
</dbReference>
<dbReference type="PATRIC" id="fig|186479.3.peg.8251"/>
<dbReference type="Gene3D" id="2.160.20.10">
    <property type="entry name" value="Single-stranded right-handed beta-helix, Pectin lyase-like"/>
    <property type="match status" value="2"/>
</dbReference>
<feature type="signal peptide" evidence="1">
    <location>
        <begin position="1"/>
        <end position="24"/>
    </location>
</feature>
<keyword evidence="3" id="KW-1185">Reference proteome</keyword>
<dbReference type="EMBL" id="LJCR01000043">
    <property type="protein sequence ID" value="KPV54534.1"/>
    <property type="molecule type" value="Genomic_DNA"/>
</dbReference>
<keyword evidence="1" id="KW-0732">Signal</keyword>
<dbReference type="InterPro" id="IPR006626">
    <property type="entry name" value="PbH1"/>
</dbReference>
<dbReference type="AlphaFoldDB" id="A0A0P9DM12"/>
<accession>A0A0P9DM12</accession>
<feature type="chain" id="PRO_5006156363" description="Right handed beta helix domain-containing protein" evidence="1">
    <location>
        <begin position="25"/>
        <end position="1098"/>
    </location>
</feature>
<evidence type="ECO:0008006" key="4">
    <source>
        <dbReference type="Google" id="ProtNLM"/>
    </source>
</evidence>
<dbReference type="SUPFAM" id="SSF51126">
    <property type="entry name" value="Pectin lyase-like"/>
    <property type="match status" value="1"/>
</dbReference>
<evidence type="ECO:0000256" key="1">
    <source>
        <dbReference type="SAM" id="SignalP"/>
    </source>
</evidence>
<protein>
    <recommendedName>
        <fullName evidence="4">Right handed beta helix domain-containing protein</fullName>
    </recommendedName>
</protein>
<evidence type="ECO:0000313" key="2">
    <source>
        <dbReference type="EMBL" id="KPV54534.1"/>
    </source>
</evidence>
<organism evidence="2 3">
    <name type="scientific">Kouleothrix aurantiaca</name>
    <dbReference type="NCBI Taxonomy" id="186479"/>
    <lineage>
        <taxon>Bacteria</taxon>
        <taxon>Bacillati</taxon>
        <taxon>Chloroflexota</taxon>
        <taxon>Chloroflexia</taxon>
        <taxon>Chloroflexales</taxon>
        <taxon>Roseiflexineae</taxon>
        <taxon>Roseiflexaceae</taxon>
        <taxon>Kouleothrix</taxon>
    </lineage>
</organism>
<dbReference type="InterPro" id="IPR011050">
    <property type="entry name" value="Pectin_lyase_fold/virulence"/>
</dbReference>
<reference evidence="2 3" key="1">
    <citation type="submission" date="2015-09" db="EMBL/GenBank/DDBJ databases">
        <title>Draft genome sequence of Kouleothrix aurantiaca JCM 19913.</title>
        <authorList>
            <person name="Hemp J."/>
        </authorList>
    </citation>
    <scope>NUCLEOTIDE SEQUENCE [LARGE SCALE GENOMIC DNA]</scope>
    <source>
        <strain evidence="2 3">COM-B</strain>
    </source>
</reference>
<name>A0A0P9DM12_9CHLR</name>
<dbReference type="Proteomes" id="UP000050509">
    <property type="component" value="Unassembled WGS sequence"/>
</dbReference>
<gene>
    <name evidence="2" type="ORF">SE17_03185</name>
</gene>
<dbReference type="InterPro" id="IPR012334">
    <property type="entry name" value="Pectin_lyas_fold"/>
</dbReference>
<proteinExistence type="predicted"/>
<sequence length="1098" mass="112439">MIHSRRTLAWSLILALLCASMAIAQRPPTAHAAALTYVVDLATDAGIGATPVCDTETADDCTLRQAILKANSDGVSSAITFGIPEDDTDPNYGYNGSTGRWTITPASALPPVSGSETTINGLNNNAVGTPRMVIDGSGLSGGGVGLRLNSANNIVQNLIIVGFTGSNTAGIGIRIDGSSSANNQVYGNYIGNFPGGGTQPNTYAGIQIDNQAHDNTIGLSSNPGERNVIAGNTGDGIRLQNAPNNKIYGNYIGLGLGASFVTTPMPNSLNGITVVDSSGTQIGSMTASQRNVVSGNTGNGVELTGDGSTNNTVAGNYIGTNEIGSTDQGNGGSGVRIASGASNNNVFGSAGANSLISGNGGYGVLITDDSSTGNKIYNTYIGTNAGGTVARPNDLGGVFVRDNASNNQIGIAGQGNTIAGNKGYGVAFGRSTVGYTAISGNIVASNRIGLTPLATAVLSNTLGGILVGDGTTNTQLGVAGAGNQIAGNGGPGITISGSGVFSATISSNTIGLRRAASNGPFTTAAGNNGDGILINNDAHDILIGTSADSANTIAGNKGNGIHVSGNKAKLVSIKQNYIGVAFSSNAYVALPNTQNGVLADGGAQQVTIQNNHISHNALKGIALSPNAPAPGGSSTNANHDIDPPVGIRLNQNGQLTGRVTKTGTSDACVLPCTIQLFTTDPAALDGQGRDFVSQQITSNGYFTFTLGSLPPQLALTATDKDGNTSEFSGLDTQIGPIDLQDANPSTQNAIPGQVVTYTHELVNNGTVDLLDLKLSAVSSRKWPIKTVPALGNVFSLAAGETKLITLTLTLPFGHDPRVLAGPPPDLTALTVRSTRFVTVTDTVTDTTNVLPKFDLVVTPLEREGFGAPDSSSNIVRYVHKLVNKGNVTQTVQVQTRSVRNWLTEVSTDTITLAPGDDNAKFLTVSVTVPSGTQAGTTETTFIDLIVPSDPGESQTLTDTTHAELTPSALLLHDGDIDGEAGAGQKATFFYIVENRSNGPATFSLEGSGALGSDVTFRRTDGGSFGANYSFTVGNTPGENTVRFAMEVTLNPNLIIGNTETVTVLLLDFDQRIRQAAQNRIVINANAMAPRQYIPIATN</sequence>